<comment type="similarity">
    <text evidence="2 8">Belongs to the peptidase S8 family.</text>
</comment>
<dbReference type="Gene3D" id="2.60.120.430">
    <property type="entry name" value="Galactose-binding lectin"/>
    <property type="match status" value="2"/>
</dbReference>
<feature type="domain" description="Malectin" evidence="12">
    <location>
        <begin position="1936"/>
        <end position="2073"/>
    </location>
</feature>
<name>A0ABR9N587_9MICO</name>
<dbReference type="EC" id="3.2.1.1" evidence="3"/>
<feature type="active site" description="Charge relay system" evidence="8">
    <location>
        <position position="269"/>
    </location>
</feature>
<evidence type="ECO:0000313" key="13">
    <source>
        <dbReference type="EMBL" id="MBE1878818.1"/>
    </source>
</evidence>
<accession>A0ABR9N587</accession>
<dbReference type="InterPro" id="IPR023828">
    <property type="entry name" value="Peptidase_S8_Ser-AS"/>
</dbReference>
<dbReference type="Pfam" id="PF13620">
    <property type="entry name" value="CarboxypepD_reg"/>
    <property type="match status" value="4"/>
</dbReference>
<keyword evidence="10" id="KW-0732">Signal</keyword>
<dbReference type="PANTHER" id="PTHR43399">
    <property type="entry name" value="SUBTILISIN-RELATED"/>
    <property type="match status" value="1"/>
</dbReference>
<feature type="region of interest" description="Disordered" evidence="9">
    <location>
        <begin position="1017"/>
        <end position="1057"/>
    </location>
</feature>
<organism evidence="13 14">
    <name type="scientific">Myceligenerans pegani</name>
    <dbReference type="NCBI Taxonomy" id="2776917"/>
    <lineage>
        <taxon>Bacteria</taxon>
        <taxon>Bacillati</taxon>
        <taxon>Actinomycetota</taxon>
        <taxon>Actinomycetes</taxon>
        <taxon>Micrococcales</taxon>
        <taxon>Promicromonosporaceae</taxon>
        <taxon>Myceligenerans</taxon>
    </lineage>
</organism>
<evidence type="ECO:0000256" key="3">
    <source>
        <dbReference type="ARBA" id="ARBA00012595"/>
    </source>
</evidence>
<dbReference type="Gene3D" id="3.40.50.200">
    <property type="entry name" value="Peptidase S8/S53 domain"/>
    <property type="match status" value="1"/>
</dbReference>
<evidence type="ECO:0000256" key="8">
    <source>
        <dbReference type="PROSITE-ProRule" id="PRU01240"/>
    </source>
</evidence>
<comment type="catalytic activity">
    <reaction evidence="1">
        <text>Endohydrolysis of (1-&gt;4)-alpha-D-glucosidic linkages in polysaccharides containing three or more (1-&gt;4)-alpha-linked D-glucose units.</text>
        <dbReference type="EC" id="3.2.1.1"/>
    </reaction>
</comment>
<feature type="region of interest" description="Disordered" evidence="9">
    <location>
        <begin position="166"/>
        <end position="193"/>
    </location>
</feature>
<comment type="caution">
    <text evidence="13">The sequence shown here is derived from an EMBL/GenBank/DDBJ whole genome shotgun (WGS) entry which is preliminary data.</text>
</comment>
<dbReference type="SUPFAM" id="SSF49464">
    <property type="entry name" value="Carboxypeptidase regulatory domain-like"/>
    <property type="match status" value="3"/>
</dbReference>
<keyword evidence="5 8" id="KW-0378">Hydrolase</keyword>
<dbReference type="PROSITE" id="PS51892">
    <property type="entry name" value="SUBTILASE"/>
    <property type="match status" value="1"/>
</dbReference>
<gene>
    <name evidence="13" type="ORF">IHE71_24285</name>
</gene>
<dbReference type="PRINTS" id="PR00723">
    <property type="entry name" value="SUBTILISIN"/>
</dbReference>
<dbReference type="PANTHER" id="PTHR43399:SF4">
    <property type="entry name" value="CELL WALL-ASSOCIATED PROTEASE"/>
    <property type="match status" value="1"/>
</dbReference>
<dbReference type="Proteomes" id="UP000625527">
    <property type="component" value="Unassembled WGS sequence"/>
</dbReference>
<evidence type="ECO:0000256" key="4">
    <source>
        <dbReference type="ARBA" id="ARBA00022670"/>
    </source>
</evidence>
<dbReference type="SUPFAM" id="SSF49452">
    <property type="entry name" value="Starch-binding domain-like"/>
    <property type="match status" value="1"/>
</dbReference>
<dbReference type="InterPro" id="IPR013784">
    <property type="entry name" value="Carb-bd-like_fold"/>
</dbReference>
<dbReference type="PROSITE" id="PS00138">
    <property type="entry name" value="SUBTILASE_SER"/>
    <property type="match status" value="1"/>
</dbReference>
<protein>
    <recommendedName>
        <fullName evidence="3">alpha-amylase</fullName>
        <ecNumber evidence="3">3.2.1.1</ecNumber>
    </recommendedName>
    <alternativeName>
        <fullName evidence="7">1,4-alpha-D-glucan glucanohydrolase</fullName>
    </alternativeName>
</protein>
<proteinExistence type="inferred from homology"/>
<feature type="region of interest" description="Disordered" evidence="9">
    <location>
        <begin position="28"/>
        <end position="58"/>
    </location>
</feature>
<dbReference type="InterPro" id="IPR051048">
    <property type="entry name" value="Peptidase_S8/S53_subtilisin"/>
</dbReference>
<dbReference type="Pfam" id="PF11721">
    <property type="entry name" value="Malectin"/>
    <property type="match status" value="2"/>
</dbReference>
<feature type="active site" description="Charge relay system" evidence="8">
    <location>
        <position position="223"/>
    </location>
</feature>
<evidence type="ECO:0000313" key="14">
    <source>
        <dbReference type="Proteomes" id="UP000625527"/>
    </source>
</evidence>
<dbReference type="SUPFAM" id="SSF52743">
    <property type="entry name" value="Subtilisin-like"/>
    <property type="match status" value="1"/>
</dbReference>
<dbReference type="PROSITE" id="PS51318">
    <property type="entry name" value="TAT"/>
    <property type="match status" value="1"/>
</dbReference>
<evidence type="ECO:0000256" key="7">
    <source>
        <dbReference type="ARBA" id="ARBA00030238"/>
    </source>
</evidence>
<evidence type="ECO:0000259" key="12">
    <source>
        <dbReference type="Pfam" id="PF11721"/>
    </source>
</evidence>
<dbReference type="Gene3D" id="2.60.40.10">
    <property type="entry name" value="Immunoglobulins"/>
    <property type="match status" value="1"/>
</dbReference>
<evidence type="ECO:0000256" key="10">
    <source>
        <dbReference type="SAM" id="SignalP"/>
    </source>
</evidence>
<feature type="chain" id="PRO_5046736897" description="alpha-amylase" evidence="10">
    <location>
        <begin position="32"/>
        <end position="2092"/>
    </location>
</feature>
<dbReference type="InterPro" id="IPR021720">
    <property type="entry name" value="Malectin_dom"/>
</dbReference>
<keyword evidence="4 8" id="KW-0645">Protease</keyword>
<feature type="domain" description="Malectin" evidence="12">
    <location>
        <begin position="1357"/>
        <end position="1498"/>
    </location>
</feature>
<dbReference type="InterPro" id="IPR008969">
    <property type="entry name" value="CarboxyPept-like_regulatory"/>
</dbReference>
<dbReference type="EMBL" id="JADAQT010000111">
    <property type="protein sequence ID" value="MBE1878818.1"/>
    <property type="molecule type" value="Genomic_DNA"/>
</dbReference>
<evidence type="ECO:0000256" key="6">
    <source>
        <dbReference type="ARBA" id="ARBA00022825"/>
    </source>
</evidence>
<dbReference type="Pfam" id="PF00082">
    <property type="entry name" value="Peptidase_S8"/>
    <property type="match status" value="1"/>
</dbReference>
<keyword evidence="14" id="KW-1185">Reference proteome</keyword>
<evidence type="ECO:0000256" key="9">
    <source>
        <dbReference type="SAM" id="MobiDB-lite"/>
    </source>
</evidence>
<reference evidence="13 14" key="1">
    <citation type="submission" date="2020-10" db="EMBL/GenBank/DDBJ databases">
        <title>Myceligenerans pegani sp. nov., an endophytic actinomycete isolated from Peganum harmala L. in Xinjiang, China.</title>
        <authorList>
            <person name="Xin L."/>
        </authorList>
    </citation>
    <scope>NUCLEOTIDE SEQUENCE [LARGE SCALE GENOMIC DNA]</scope>
    <source>
        <strain evidence="13 14">TRM65318</strain>
    </source>
</reference>
<evidence type="ECO:0000256" key="2">
    <source>
        <dbReference type="ARBA" id="ARBA00011073"/>
    </source>
</evidence>
<dbReference type="InterPro" id="IPR015500">
    <property type="entry name" value="Peptidase_S8_subtilisin-rel"/>
</dbReference>
<sequence>MRFLRRRALAAVLSAAAVLATTATVIPPAAAHEPGPEPTAVDEPTGRVPGGSPEEKVTKEVTEAFDQDERTDFWIRFDDHADLSPATRIADWAERGRFVVDTLENQAESSQADVVSELDAAAVEYRSFPIVNAIRVEGGSEDLALGVAASRDVIQVHEDVEVEPVEPVRPVGDDPDVPGEPVDERAAESEPGEDLTWGLEYIHAPEAWEMGATGAGITVSNLDSGVQFDHPALAGSYRGNAGFGTYDHDYNWFSTRGGCADEPCDTAGHGTHVMGTMVGSAEGHRVGVAPEAQWIATNGCCVTNDVTPLLDSGWWLLAPTDRNGENPDVSKRPHIVNNSWGIQEEGVFDDFFARIEEAWTASGIFSVWAAGNTPPRADCDSVSSPGAKASEFSVGAFDSDGVLGAFSRKGEGEDGAIKPNISAPGVDVESAWPGGGYNAIEGTSMAAPHVSGAVAALWSYDPTLVGDVELTRRLLAESAVDVDDTECGGTAAFNNKYGEGRLDLVRLLQLAPRDGGTITGRVTSGGEPVPGASLQIDGPFSRTLGVDDDGTFSAHLPEGEFEITTRSFGHVRETTTVTITRDQETALEVDLDVAPRHTVTGTVVDPDGEPVARADVSVRGTPLDTVSTGEDGTFTLPDVPEDDEYVLVVRPNGCFSPTTLPMVVDGAQELTVPVGLVVDEWGYTCEVTEGEHLRGEDRLEFSRDDAPAAQVELPFPVALYNGSHTTLNVGARGVIAPVPPGPTNGIPGPGTGGAGIFPFWNGSLLDHDEGGIYTAVTTLDGEDAFVVEYRDVRVRGGSAQPGHRSAPISFSVTITRSGRIVMGYGDGVGGEDPLTGGSTATTGIQGWEGQEGIRFSRNQPVLRDGMIVTYDMPDFGYADIDVTDANDGRPVAGATVAISDAGGLVESLTTTDAGEFRRQLHTGSYTMTVTAPNYEAQTREFTLDELYSAVKLDVPLRTGAADVAVSGLDAVLGAGQGGQGTLTLTNSGSRPLSYDLEEMARHPELDRADAAGLDAETVSPAGDGREVGMSGWTRKAPSATDVSDALTPSRDPYAGGGVLARISLPGTIEEKEPTGIGYDGDVWIHDAMRETNTAYTVTGQNTGKEFAAEWNTQDPAYGAFDMAFDSRMGDMCQMEDSPTGVIHCFDTETGEKTREVKGEWSEIPLTGLAYDANRDVYYVGGWFNGRIGTVAGSSHENAGEMIDHCVPPLREVIGLAYNTSSDTIWYVDRAEERRTRLIQVRPDCSFVKAWWFPDARDMQGGGLEADVTGALWAVDQMKDEVLLVEVEDDQYIDLPWLSLSRTEGMLAPGESAEVAVRMSADTDPKDVLGANIVVRTDAGRRSKQYVPVTVTTSEYQVGVNAGGGAYTDRVGFTWAADQELRSGRHRTAWGWTGRTGTASTRWGIEGTQDDDLFRTQRVTRGKNLVYKFGDAPEGTYVVDLGFAEIEGARPGKRVFDVLVNGDLMSYAYDPAGRAGNRTAEVRSVVVEHDSGPLEVELRGTNGLRPPSLASLRVTLDSRPEITVTEPEVPAEEPERVPVAPAFSNYEQRVSTGMYRQGTTLTPLGNSEGRNEFAVRLNLGFDFPFYDRSYDSLWLYDCGVLDFERNSTGCVNRTLPFRYAVHPAIFPFWDTTYADDESGVYLASTEVDGLEAIVVEYRNLTVWEERDVRFSYSITLIEDGRIQIGYGPGMGGEHPLTQGAGATVGIQSDDPSQAWLFSYDEPVISEGMALEYARRGQGMLEGTVTDANDGEPLAGAVVTLTDAEGTARAVTTNKQGRWKAQMLLGEHTVEVTAPGYVADTRDVTFTEPEEERTLDAALATGIAEVEADGLDRLVAPGRTDSGEVTITNTGSAPMEVSVTTAGADGGEAIDLPWLTLSGDATGGVALAPGESTTVTATLDAAASGPGRHTADLLITADAGRDPERRVPVRLGVSDYWRAVDAGGRGLTGSDGVTWAADRPLRGGADWGHTGGRTRSTRAGIAGTEDDRLYRTQRTGREFSYVFRDVPAGTYRIGLGFAEIEHVGPGRRTFDVVVDGEALLYEHDVREDAGWFAAAPRDVVVRHDGGDLEIEFVGEAGERGPILNALTVQDDPRG</sequence>
<dbReference type="SUPFAM" id="SSF101898">
    <property type="entry name" value="NHL repeat"/>
    <property type="match status" value="1"/>
</dbReference>
<dbReference type="InterPro" id="IPR000209">
    <property type="entry name" value="Peptidase_S8/S53_dom"/>
</dbReference>
<evidence type="ECO:0000259" key="11">
    <source>
        <dbReference type="Pfam" id="PF00082"/>
    </source>
</evidence>
<evidence type="ECO:0000256" key="1">
    <source>
        <dbReference type="ARBA" id="ARBA00000548"/>
    </source>
</evidence>
<dbReference type="InterPro" id="IPR013783">
    <property type="entry name" value="Ig-like_fold"/>
</dbReference>
<evidence type="ECO:0000256" key="5">
    <source>
        <dbReference type="ARBA" id="ARBA00022801"/>
    </source>
</evidence>
<dbReference type="InterPro" id="IPR036852">
    <property type="entry name" value="Peptidase_S8/S53_dom_sf"/>
</dbReference>
<feature type="domain" description="Peptidase S8/S53" evidence="11">
    <location>
        <begin position="214"/>
        <end position="500"/>
    </location>
</feature>
<feature type="signal peptide" evidence="10">
    <location>
        <begin position="1"/>
        <end position="31"/>
    </location>
</feature>
<keyword evidence="6 8" id="KW-0720">Serine protease</keyword>
<dbReference type="InterPro" id="IPR006311">
    <property type="entry name" value="TAT_signal"/>
</dbReference>
<dbReference type="Gene3D" id="2.60.40.1120">
    <property type="entry name" value="Carboxypeptidase-like, regulatory domain"/>
    <property type="match status" value="4"/>
</dbReference>
<feature type="active site" description="Charge relay system" evidence="8">
    <location>
        <position position="444"/>
    </location>
</feature>